<keyword evidence="5" id="KW-1185">Reference proteome</keyword>
<dbReference type="PRINTS" id="PR00452">
    <property type="entry name" value="SH3DOMAIN"/>
</dbReference>
<dbReference type="FunFam" id="2.30.30.40:FF:000279">
    <property type="entry name" value="Spectrin beta chain, non-erythrocytic"/>
    <property type="match status" value="1"/>
</dbReference>
<reference evidence="4" key="1">
    <citation type="submission" date="2022-03" db="EMBL/GenBank/DDBJ databases">
        <authorList>
            <person name="Lindestad O."/>
        </authorList>
    </citation>
    <scope>NUCLEOTIDE SEQUENCE</scope>
</reference>
<dbReference type="SUPFAM" id="SSF50044">
    <property type="entry name" value="SH3-domain"/>
    <property type="match status" value="1"/>
</dbReference>
<protein>
    <submittedName>
        <fullName evidence="4">Jg22019 protein</fullName>
    </submittedName>
</protein>
<name>A0A8S4R1L1_9NEOP</name>
<evidence type="ECO:0000259" key="3">
    <source>
        <dbReference type="PROSITE" id="PS50002"/>
    </source>
</evidence>
<dbReference type="SMART" id="SM00326">
    <property type="entry name" value="SH3"/>
    <property type="match status" value="1"/>
</dbReference>
<evidence type="ECO:0000313" key="4">
    <source>
        <dbReference type="EMBL" id="CAH2226344.1"/>
    </source>
</evidence>
<dbReference type="InterPro" id="IPR036028">
    <property type="entry name" value="SH3-like_dom_sf"/>
</dbReference>
<evidence type="ECO:0000256" key="1">
    <source>
        <dbReference type="ARBA" id="ARBA00022443"/>
    </source>
</evidence>
<keyword evidence="1 2" id="KW-0728">SH3 domain</keyword>
<feature type="non-terminal residue" evidence="4">
    <location>
        <position position="191"/>
    </location>
</feature>
<gene>
    <name evidence="4" type="primary">jg22019</name>
    <name evidence="4" type="ORF">PAEG_LOCUS7064</name>
</gene>
<feature type="domain" description="SH3" evidence="3">
    <location>
        <begin position="86"/>
        <end position="143"/>
    </location>
</feature>
<dbReference type="PROSITE" id="PS50002">
    <property type="entry name" value="SH3"/>
    <property type="match status" value="1"/>
</dbReference>
<comment type="caution">
    <text evidence="4">The sequence shown here is derived from an EMBL/GenBank/DDBJ whole genome shotgun (WGS) entry which is preliminary data.</text>
</comment>
<sequence length="191" mass="21585">AALLARQRLLHDELRAHAAELRALGGVAQRLTAQGIRTLQLPTEVEANAGLDQEEEYVNESRLVPTEVWEEEPVERLEHRTVTEQRSVPQVKALYAFSGQGITIAKGEVMFLISKTNPDWWSVRKADRTDGFVPANYVREIEPRVVPVQVRRPEKVRTVQRVKKTVLVKQVVQVKRGAPARRPRPQPPAPA</sequence>
<organism evidence="4 5">
    <name type="scientific">Pararge aegeria aegeria</name>
    <dbReference type="NCBI Taxonomy" id="348720"/>
    <lineage>
        <taxon>Eukaryota</taxon>
        <taxon>Metazoa</taxon>
        <taxon>Ecdysozoa</taxon>
        <taxon>Arthropoda</taxon>
        <taxon>Hexapoda</taxon>
        <taxon>Insecta</taxon>
        <taxon>Pterygota</taxon>
        <taxon>Neoptera</taxon>
        <taxon>Endopterygota</taxon>
        <taxon>Lepidoptera</taxon>
        <taxon>Glossata</taxon>
        <taxon>Ditrysia</taxon>
        <taxon>Papilionoidea</taxon>
        <taxon>Nymphalidae</taxon>
        <taxon>Satyrinae</taxon>
        <taxon>Satyrini</taxon>
        <taxon>Parargina</taxon>
        <taxon>Pararge</taxon>
    </lineage>
</organism>
<dbReference type="InterPro" id="IPR001452">
    <property type="entry name" value="SH3_domain"/>
</dbReference>
<dbReference type="CDD" id="cd00174">
    <property type="entry name" value="SH3"/>
    <property type="match status" value="1"/>
</dbReference>
<dbReference type="Pfam" id="PF00018">
    <property type="entry name" value="SH3_1"/>
    <property type="match status" value="1"/>
</dbReference>
<evidence type="ECO:0000256" key="2">
    <source>
        <dbReference type="PROSITE-ProRule" id="PRU00192"/>
    </source>
</evidence>
<dbReference type="AlphaFoldDB" id="A0A8S4R1L1"/>
<dbReference type="Proteomes" id="UP000838756">
    <property type="component" value="Unassembled WGS sequence"/>
</dbReference>
<dbReference type="EMBL" id="CAKXAJ010021147">
    <property type="protein sequence ID" value="CAH2226344.1"/>
    <property type="molecule type" value="Genomic_DNA"/>
</dbReference>
<proteinExistence type="predicted"/>
<dbReference type="Gene3D" id="2.30.30.40">
    <property type="entry name" value="SH3 Domains"/>
    <property type="match status" value="1"/>
</dbReference>
<dbReference type="OrthoDB" id="5820615at2759"/>
<feature type="non-terminal residue" evidence="4">
    <location>
        <position position="1"/>
    </location>
</feature>
<evidence type="ECO:0000313" key="5">
    <source>
        <dbReference type="Proteomes" id="UP000838756"/>
    </source>
</evidence>
<accession>A0A8S4R1L1</accession>